<keyword evidence="7" id="KW-0539">Nucleus</keyword>
<evidence type="ECO:0000256" key="3">
    <source>
        <dbReference type="ARBA" id="ARBA00022723"/>
    </source>
</evidence>
<keyword evidence="6 8" id="KW-0862">Zinc</keyword>
<evidence type="ECO:0000256" key="6">
    <source>
        <dbReference type="ARBA" id="ARBA00022833"/>
    </source>
</evidence>
<dbReference type="PANTHER" id="PTHR14738:SF29">
    <property type="entry name" value="ZINC FINGER CCCH DOMAIN-CONTAINING PROTEIN 14"/>
    <property type="match status" value="1"/>
</dbReference>
<dbReference type="STRING" id="4955.A0A1G4M9Q3"/>
<dbReference type="PANTHER" id="PTHR14738">
    <property type="entry name" value="ZINC FINGER CCCH DOMAIN-CONTAINING PROTEIN 14"/>
    <property type="match status" value="1"/>
</dbReference>
<organism evidence="11 12">
    <name type="scientific">Lachancea fermentati</name>
    <name type="common">Zygosaccharomyces fermentati</name>
    <dbReference type="NCBI Taxonomy" id="4955"/>
    <lineage>
        <taxon>Eukaryota</taxon>
        <taxon>Fungi</taxon>
        <taxon>Dikarya</taxon>
        <taxon>Ascomycota</taxon>
        <taxon>Saccharomycotina</taxon>
        <taxon>Saccharomycetes</taxon>
        <taxon>Saccharomycetales</taxon>
        <taxon>Saccharomycetaceae</taxon>
        <taxon>Lachancea</taxon>
    </lineage>
</organism>
<feature type="region of interest" description="Disordered" evidence="9">
    <location>
        <begin position="142"/>
        <end position="180"/>
    </location>
</feature>
<dbReference type="InterPro" id="IPR049017">
    <property type="entry name" value="Nab2_Znf4"/>
</dbReference>
<dbReference type="Pfam" id="PF11517">
    <property type="entry name" value="Nab2"/>
    <property type="match status" value="1"/>
</dbReference>
<dbReference type="Gene3D" id="4.10.1000.40">
    <property type="match status" value="3"/>
</dbReference>
<keyword evidence="4" id="KW-0677">Repeat</keyword>
<evidence type="ECO:0000256" key="9">
    <source>
        <dbReference type="SAM" id="MobiDB-lite"/>
    </source>
</evidence>
<dbReference type="FunFam" id="4.10.1000.40:FF:000003">
    <property type="entry name" value="Nuclear polyadenylated RNA-binding protein NAB2"/>
    <property type="match status" value="1"/>
</dbReference>
<evidence type="ECO:0000256" key="1">
    <source>
        <dbReference type="ARBA" id="ARBA00004123"/>
    </source>
</evidence>
<proteinExistence type="inferred from homology"/>
<dbReference type="InterPro" id="IPR041044">
    <property type="entry name" value="Nab2p_Zf1"/>
</dbReference>
<dbReference type="InterPro" id="IPR000571">
    <property type="entry name" value="Znf_CCCH"/>
</dbReference>
<gene>
    <name evidence="11" type="ORF">LAFE_0C06700G</name>
</gene>
<feature type="compositionally biased region" description="Polar residues" evidence="9">
    <location>
        <begin position="432"/>
        <end position="447"/>
    </location>
</feature>
<dbReference type="InterPro" id="IPR021083">
    <property type="entry name" value="Nab2_N"/>
</dbReference>
<evidence type="ECO:0000256" key="2">
    <source>
        <dbReference type="ARBA" id="ARBA00008423"/>
    </source>
</evidence>
<evidence type="ECO:0000313" key="12">
    <source>
        <dbReference type="Proteomes" id="UP000190831"/>
    </source>
</evidence>
<evidence type="ECO:0000256" key="4">
    <source>
        <dbReference type="ARBA" id="ARBA00022737"/>
    </source>
</evidence>
<protein>
    <submittedName>
        <fullName evidence="11">LAFE_0C06700g1_1</fullName>
    </submittedName>
</protein>
<comment type="subcellular location">
    <subcellularLocation>
        <location evidence="1">Nucleus</location>
    </subcellularLocation>
</comment>
<evidence type="ECO:0000259" key="10">
    <source>
        <dbReference type="PROSITE" id="PS50103"/>
    </source>
</evidence>
<dbReference type="Proteomes" id="UP000190831">
    <property type="component" value="Chromosome C"/>
</dbReference>
<dbReference type="OrthoDB" id="438553at2759"/>
<dbReference type="GO" id="GO:0043488">
    <property type="term" value="P:regulation of mRNA stability"/>
    <property type="evidence" value="ECO:0007669"/>
    <property type="project" value="InterPro"/>
</dbReference>
<dbReference type="Pfam" id="PF21803">
    <property type="entry name" value="Nab2-zf4"/>
    <property type="match status" value="1"/>
</dbReference>
<feature type="compositionally biased region" description="Basic and acidic residues" evidence="9">
    <location>
        <begin position="167"/>
        <end position="176"/>
    </location>
</feature>
<dbReference type="GO" id="GO:0008143">
    <property type="term" value="F:poly(A) binding"/>
    <property type="evidence" value="ECO:0007669"/>
    <property type="project" value="InterPro"/>
</dbReference>
<keyword evidence="3 8" id="KW-0479">Metal-binding</keyword>
<dbReference type="PROSITE" id="PS50103">
    <property type="entry name" value="ZF_C3H1"/>
    <property type="match status" value="1"/>
</dbReference>
<name>A0A1G4M9Q3_LACFM</name>
<dbReference type="GO" id="GO:0008270">
    <property type="term" value="F:zinc ion binding"/>
    <property type="evidence" value="ECO:0007669"/>
    <property type="project" value="UniProtKB-KW"/>
</dbReference>
<evidence type="ECO:0000256" key="8">
    <source>
        <dbReference type="PROSITE-ProRule" id="PRU00723"/>
    </source>
</evidence>
<dbReference type="FunFam" id="4.10.1000.40:FF:000005">
    <property type="entry name" value="Polyadenylated RNA binding protein"/>
    <property type="match status" value="1"/>
</dbReference>
<comment type="similarity">
    <text evidence="2">Belongs to the ZC3H14 family.</text>
</comment>
<dbReference type="InterPro" id="IPR043094">
    <property type="entry name" value="Nab2/ZC3H14_N_sf"/>
</dbReference>
<dbReference type="Pfam" id="PF21457">
    <property type="entry name" value="zf-CCCH_2-like_3"/>
    <property type="match status" value="1"/>
</dbReference>
<evidence type="ECO:0000256" key="5">
    <source>
        <dbReference type="ARBA" id="ARBA00022771"/>
    </source>
</evidence>
<keyword evidence="5 8" id="KW-0863">Zinc-finger</keyword>
<dbReference type="Pfam" id="PF18260">
    <property type="entry name" value="Nab2p_Zf1"/>
    <property type="match status" value="1"/>
</dbReference>
<accession>A0A1G4M9Q3</accession>
<dbReference type="Gene3D" id="1.10.340.40">
    <property type="entry name" value="Nuclear abundant poly(A) RNA-bind protein 2, N-terminal domain"/>
    <property type="match status" value="1"/>
</dbReference>
<feature type="region of interest" description="Disordered" evidence="9">
    <location>
        <begin position="426"/>
        <end position="447"/>
    </location>
</feature>
<dbReference type="InterPro" id="IPR040366">
    <property type="entry name" value="Nab2/ZC3H14"/>
</dbReference>
<dbReference type="InterPro" id="IPR048410">
    <property type="entry name" value="Znf-CCCH_2-like_3"/>
</dbReference>
<dbReference type="GO" id="GO:0005634">
    <property type="term" value="C:nucleus"/>
    <property type="evidence" value="ECO:0007669"/>
    <property type="project" value="UniProtKB-SubCell"/>
</dbReference>
<feature type="zinc finger region" description="C3H1-type" evidence="8">
    <location>
        <begin position="204"/>
        <end position="229"/>
    </location>
</feature>
<evidence type="ECO:0000256" key="7">
    <source>
        <dbReference type="ARBA" id="ARBA00023242"/>
    </source>
</evidence>
<dbReference type="OMA" id="HAHPTKV"/>
<sequence>MSGIQEDISKNLKLIIAEKLRALQNFNEDVNYVAEYIVLLMSNGGTIESVVQELTSLFDSVAPSAFQNVVQDAFTALNYLQNGENLESVVSKLGGAQSAFPGAAVETMTPAPVQTTPTPMNMVASAPEAPRSAFEGIVDVTSAPRTGGVGKRGGHQRGGINKSGGRGNRENGERGGRSNGKYNNNALAMALGMDPSASNVNVVQKKQGRCKLFPRCPLGRQCPHAHPTQACREYPNCPNPPGTCNYLHPNEDVELMKEIEKTREEFREKRAAIAASKAKPINTGIVLCKFGCLCSNPQCPFGHPTPANEDAKVITFVWCPENLNCTNPQCDKAHSSLSKIKDVTPLSVRKPARPTVEKSLVQCKFGQHCTNKRCKFRHARSHIMCRDGANCTRIDCLFGHPIDEDCKFGTECKNVYCLFRHPEGRQLPEKPQGNSNTWVNPNMGTGNSISNERPFAVPESQVLESAPTQDGDAMMN</sequence>
<keyword evidence="12" id="KW-1185">Reference proteome</keyword>
<evidence type="ECO:0000313" key="11">
    <source>
        <dbReference type="EMBL" id="SCW00551.1"/>
    </source>
</evidence>
<reference evidence="11 12" key="1">
    <citation type="submission" date="2016-03" db="EMBL/GenBank/DDBJ databases">
        <authorList>
            <person name="Devillers H."/>
        </authorList>
    </citation>
    <scope>NUCLEOTIDE SEQUENCE [LARGE SCALE GENOMIC DNA]</scope>
    <source>
        <strain evidence="11">CBS 6772</strain>
    </source>
</reference>
<dbReference type="GO" id="GO:0005737">
    <property type="term" value="C:cytoplasm"/>
    <property type="evidence" value="ECO:0007669"/>
    <property type="project" value="TreeGrafter"/>
</dbReference>
<dbReference type="Pfam" id="PF14608">
    <property type="entry name" value="zf-CCCH_2"/>
    <property type="match status" value="4"/>
</dbReference>
<feature type="domain" description="C3H1-type" evidence="10">
    <location>
        <begin position="204"/>
        <end position="229"/>
    </location>
</feature>
<dbReference type="EMBL" id="LT598485">
    <property type="protein sequence ID" value="SCW00551.1"/>
    <property type="molecule type" value="Genomic_DNA"/>
</dbReference>
<dbReference type="AlphaFoldDB" id="A0A1G4M9Q3"/>